<organism evidence="8 9">
    <name type="scientific">Ponticoccus alexandrii</name>
    <dbReference type="NCBI Taxonomy" id="1943633"/>
    <lineage>
        <taxon>Bacteria</taxon>
        <taxon>Pseudomonadati</taxon>
        <taxon>Pseudomonadota</taxon>
        <taxon>Alphaproteobacteria</taxon>
        <taxon>Rhodobacterales</taxon>
        <taxon>Roseobacteraceae</taxon>
        <taxon>Ponticoccus</taxon>
    </lineage>
</organism>
<dbReference type="Proteomes" id="UP000596387">
    <property type="component" value="Chromosome"/>
</dbReference>
<dbReference type="RefSeq" id="WP_023851213.1">
    <property type="nucleotide sequence ID" value="NZ_CP047166.1"/>
</dbReference>
<dbReference type="CDD" id="cd16922">
    <property type="entry name" value="HATPase_EvgS-ArcB-TorS-like"/>
    <property type="match status" value="1"/>
</dbReference>
<evidence type="ECO:0000256" key="1">
    <source>
        <dbReference type="ARBA" id="ARBA00000085"/>
    </source>
</evidence>
<evidence type="ECO:0000256" key="2">
    <source>
        <dbReference type="ARBA" id="ARBA00012438"/>
    </source>
</evidence>
<dbReference type="PROSITE" id="PS50110">
    <property type="entry name" value="RESPONSE_REGULATORY"/>
    <property type="match status" value="1"/>
</dbReference>
<accession>A0ABX7FC16</accession>
<feature type="domain" description="Response regulatory" evidence="7">
    <location>
        <begin position="327"/>
        <end position="446"/>
    </location>
</feature>
<keyword evidence="9" id="KW-1185">Reference proteome</keyword>
<dbReference type="Pfam" id="PF00072">
    <property type="entry name" value="Response_reg"/>
    <property type="match status" value="1"/>
</dbReference>
<dbReference type="Gene3D" id="1.10.287.130">
    <property type="match status" value="1"/>
</dbReference>
<dbReference type="PANTHER" id="PTHR45339:SF1">
    <property type="entry name" value="HYBRID SIGNAL TRANSDUCTION HISTIDINE KINASE J"/>
    <property type="match status" value="1"/>
</dbReference>
<dbReference type="SMART" id="SM00448">
    <property type="entry name" value="REC"/>
    <property type="match status" value="1"/>
</dbReference>
<dbReference type="EMBL" id="CP047166">
    <property type="protein sequence ID" value="QRF66912.1"/>
    <property type="molecule type" value="Genomic_DNA"/>
</dbReference>
<evidence type="ECO:0000313" key="8">
    <source>
        <dbReference type="EMBL" id="QRF66912.1"/>
    </source>
</evidence>
<dbReference type="SUPFAM" id="SSF47384">
    <property type="entry name" value="Homodimeric domain of signal transducing histidine kinase"/>
    <property type="match status" value="1"/>
</dbReference>
<dbReference type="InterPro" id="IPR036097">
    <property type="entry name" value="HisK_dim/P_sf"/>
</dbReference>
<evidence type="ECO:0000256" key="5">
    <source>
        <dbReference type="PROSITE-ProRule" id="PRU00169"/>
    </source>
</evidence>
<feature type="modified residue" description="4-aspartylphosphate" evidence="5">
    <location>
        <position position="376"/>
    </location>
</feature>
<evidence type="ECO:0000313" key="9">
    <source>
        <dbReference type="Proteomes" id="UP000596387"/>
    </source>
</evidence>
<dbReference type="InterPro" id="IPR011006">
    <property type="entry name" value="CheY-like_superfamily"/>
</dbReference>
<comment type="catalytic activity">
    <reaction evidence="1">
        <text>ATP + protein L-histidine = ADP + protein N-phospho-L-histidine.</text>
        <dbReference type="EC" id="2.7.13.3"/>
    </reaction>
</comment>
<dbReference type="CDD" id="cd17546">
    <property type="entry name" value="REC_hyHK_CKI1_RcsC-like"/>
    <property type="match status" value="1"/>
</dbReference>
<dbReference type="InterPro" id="IPR036890">
    <property type="entry name" value="HATPase_C_sf"/>
</dbReference>
<dbReference type="SUPFAM" id="SSF52172">
    <property type="entry name" value="CheY-like"/>
    <property type="match status" value="1"/>
</dbReference>
<dbReference type="SMART" id="SM00388">
    <property type="entry name" value="HisKA"/>
    <property type="match status" value="1"/>
</dbReference>
<evidence type="ECO:0000259" key="7">
    <source>
        <dbReference type="PROSITE" id="PS50110"/>
    </source>
</evidence>
<feature type="domain" description="Histidine kinase" evidence="6">
    <location>
        <begin position="86"/>
        <end position="302"/>
    </location>
</feature>
<evidence type="ECO:0000256" key="3">
    <source>
        <dbReference type="ARBA" id="ARBA00022553"/>
    </source>
</evidence>
<dbReference type="Pfam" id="PF02518">
    <property type="entry name" value="HATPase_c"/>
    <property type="match status" value="1"/>
</dbReference>
<dbReference type="Pfam" id="PF00512">
    <property type="entry name" value="HisKA"/>
    <property type="match status" value="1"/>
</dbReference>
<name>A0ABX7FC16_9RHOB</name>
<sequence length="458" mass="50708">MAERAAGQGAPPEGVSRRRYERERLARITAEHLLEEKARALFESQQRLATHAESLEKAFEARTEQLKAAMLAAESANAAKSGFLAMISHEIRTPLNGVLGMATVLAETELSAEQMEMAQTILHSGQSLLSLLNDVLDLTKIEARKMELEAQDVDLRLLCHETLKLYRDRAERKGLSFAVEINGSARRWIRVDPTRVRQVLGNLVSNAIKFTQEGGVQVHVRQTGSELEVRVRDSGPGVPGERRDRLFEVFSQTDETITRRFGGTGLGLAISRQICRLMGGDLVYRAVPGGGSCFVATLRVERAGGAADRQARNTCSADRVLRSRSWRILVAEDSLTNQKVLRLLLRNFELDIEYVGNGAQAVEVHCQDPFDLILMDVNMPVLNGLEAAAMIRQSEAALGQRRVPIVALTANAMTHQVAEYLRQGIDAHVAKPVRREDLCDTMARLLYDRTAGPEGPRQ</sequence>
<keyword evidence="3 5" id="KW-0597">Phosphoprotein</keyword>
<dbReference type="PRINTS" id="PR00344">
    <property type="entry name" value="BCTRLSENSOR"/>
</dbReference>
<keyword evidence="4" id="KW-0902">Two-component regulatory system</keyword>
<dbReference type="EC" id="2.7.13.3" evidence="2"/>
<protein>
    <recommendedName>
        <fullName evidence="2">histidine kinase</fullName>
        <ecNumber evidence="2">2.7.13.3</ecNumber>
    </recommendedName>
</protein>
<dbReference type="InterPro" id="IPR001789">
    <property type="entry name" value="Sig_transdc_resp-reg_receiver"/>
</dbReference>
<dbReference type="InterPro" id="IPR004358">
    <property type="entry name" value="Sig_transdc_His_kin-like_C"/>
</dbReference>
<dbReference type="SUPFAM" id="SSF55874">
    <property type="entry name" value="ATPase domain of HSP90 chaperone/DNA topoisomerase II/histidine kinase"/>
    <property type="match status" value="1"/>
</dbReference>
<dbReference type="InterPro" id="IPR003594">
    <property type="entry name" value="HATPase_dom"/>
</dbReference>
<dbReference type="InterPro" id="IPR003661">
    <property type="entry name" value="HisK_dim/P_dom"/>
</dbReference>
<dbReference type="PANTHER" id="PTHR45339">
    <property type="entry name" value="HYBRID SIGNAL TRANSDUCTION HISTIDINE KINASE J"/>
    <property type="match status" value="1"/>
</dbReference>
<dbReference type="CDD" id="cd00082">
    <property type="entry name" value="HisKA"/>
    <property type="match status" value="1"/>
</dbReference>
<gene>
    <name evidence="8" type="ORF">GQA70_11675</name>
</gene>
<dbReference type="Gene3D" id="3.30.565.10">
    <property type="entry name" value="Histidine kinase-like ATPase, C-terminal domain"/>
    <property type="match status" value="1"/>
</dbReference>
<dbReference type="PROSITE" id="PS50109">
    <property type="entry name" value="HIS_KIN"/>
    <property type="match status" value="1"/>
</dbReference>
<evidence type="ECO:0000256" key="4">
    <source>
        <dbReference type="ARBA" id="ARBA00023012"/>
    </source>
</evidence>
<reference evidence="8 9" key="1">
    <citation type="submission" date="2019-12" db="EMBL/GenBank/DDBJ databases">
        <title>Complete Genome Sequence of a Quorum-Sensing Bacterium,Rhodobacteraceae bacterium C31, Isolated from a marine microalgae symbiotic bacteria.</title>
        <authorList>
            <person name="Zhang Y."/>
        </authorList>
    </citation>
    <scope>NUCLEOTIDE SEQUENCE [LARGE SCALE GENOMIC DNA]</scope>
    <source>
        <strain evidence="8 9">C31</strain>
    </source>
</reference>
<dbReference type="Gene3D" id="3.40.50.2300">
    <property type="match status" value="1"/>
</dbReference>
<dbReference type="InterPro" id="IPR005467">
    <property type="entry name" value="His_kinase_dom"/>
</dbReference>
<dbReference type="SMART" id="SM00387">
    <property type="entry name" value="HATPase_c"/>
    <property type="match status" value="1"/>
</dbReference>
<proteinExistence type="predicted"/>
<evidence type="ECO:0000259" key="6">
    <source>
        <dbReference type="PROSITE" id="PS50109"/>
    </source>
</evidence>